<reference evidence="1 2" key="1">
    <citation type="journal article" date="2013" name="J. Microbiol. Biotechnol.">
        <title>Novosphingobium ginsenosidimutans sp. nov., with the ability to convert ginsenoside.</title>
        <authorList>
            <person name="Kim J.K."/>
            <person name="He D."/>
            <person name="Liu Q.M."/>
            <person name="Park H.Y."/>
            <person name="Jung M.S."/>
            <person name="Yoon M.H."/>
            <person name="Kim S.C."/>
            <person name="Im W.T."/>
        </authorList>
    </citation>
    <scope>NUCLEOTIDE SEQUENCE [LARGE SCALE GENOMIC DNA]</scope>
    <source>
        <strain evidence="1 2">FW-6</strain>
    </source>
</reference>
<dbReference type="InterPro" id="IPR010323">
    <property type="entry name" value="DUF924"/>
</dbReference>
<dbReference type="AlphaFoldDB" id="A0A5B8S3I9"/>
<dbReference type="OrthoDB" id="7593450at2"/>
<evidence type="ECO:0000313" key="1">
    <source>
        <dbReference type="EMBL" id="QEA16001.1"/>
    </source>
</evidence>
<accession>A0A5B8S3I9</accession>
<gene>
    <name evidence="1" type="ORF">FRF71_07560</name>
</gene>
<dbReference type="Proteomes" id="UP000321172">
    <property type="component" value="Chromosome"/>
</dbReference>
<dbReference type="Gene3D" id="1.20.58.320">
    <property type="entry name" value="TPR-like"/>
    <property type="match status" value="1"/>
</dbReference>
<dbReference type="Gene3D" id="1.25.40.10">
    <property type="entry name" value="Tetratricopeptide repeat domain"/>
    <property type="match status" value="1"/>
</dbReference>
<proteinExistence type="predicted"/>
<dbReference type="KEGG" id="ngf:FRF71_07560"/>
<dbReference type="SUPFAM" id="SSF48452">
    <property type="entry name" value="TPR-like"/>
    <property type="match status" value="1"/>
</dbReference>
<evidence type="ECO:0000313" key="2">
    <source>
        <dbReference type="Proteomes" id="UP000321172"/>
    </source>
</evidence>
<dbReference type="RefSeq" id="WP_147090033.1">
    <property type="nucleotide sequence ID" value="NZ_BAABJD010000001.1"/>
</dbReference>
<dbReference type="Pfam" id="PF06041">
    <property type="entry name" value="DUF924"/>
    <property type="match status" value="1"/>
</dbReference>
<dbReference type="EMBL" id="CP042345">
    <property type="protein sequence ID" value="QEA16001.1"/>
    <property type="molecule type" value="Genomic_DNA"/>
</dbReference>
<organism evidence="1 2">
    <name type="scientific">Novosphingobium ginsenosidimutans</name>
    <dbReference type="NCBI Taxonomy" id="1176536"/>
    <lineage>
        <taxon>Bacteria</taxon>
        <taxon>Pseudomonadati</taxon>
        <taxon>Pseudomonadota</taxon>
        <taxon>Alphaproteobacteria</taxon>
        <taxon>Sphingomonadales</taxon>
        <taxon>Sphingomonadaceae</taxon>
        <taxon>Novosphingobium</taxon>
    </lineage>
</organism>
<name>A0A5B8S3I9_9SPHN</name>
<sequence length="184" mass="20749">MTAARQAWAADLLHFWFHTLRPPQWFARDDAVDAVLQRRFAPLLTGLPRQPLRKFLTDPLTALAAVLLFDQVPRNSFRGSPRAFATDRLAAAITRAVLAKGWHRRLTRTQRQFLLLPLMHSEAIADQRRSVRLFAANGDAGRKGFARSHYSMVARFGRFPHRNAALGRRSSPAEARAVASGNAW</sequence>
<keyword evidence="2" id="KW-1185">Reference proteome</keyword>
<dbReference type="InterPro" id="IPR011990">
    <property type="entry name" value="TPR-like_helical_dom_sf"/>
</dbReference>
<protein>
    <submittedName>
        <fullName evidence="1">DUF924 domain-containing protein</fullName>
    </submittedName>
</protein>